<keyword evidence="1" id="KW-0732">Signal</keyword>
<protein>
    <recommendedName>
        <fullName evidence="4">Chitinase</fullName>
    </recommendedName>
</protein>
<dbReference type="Proteomes" id="UP000033393">
    <property type="component" value="Unassembled WGS sequence"/>
</dbReference>
<feature type="signal peptide" evidence="1">
    <location>
        <begin position="1"/>
        <end position="29"/>
    </location>
</feature>
<evidence type="ECO:0000313" key="3">
    <source>
        <dbReference type="Proteomes" id="UP000033393"/>
    </source>
</evidence>
<organism evidence="2 3">
    <name type="scientific">Lentzea aerocolonigenes</name>
    <name type="common">Lechevalieria aerocolonigenes</name>
    <name type="synonym">Saccharothrix aerocolonigenes</name>
    <dbReference type="NCBI Taxonomy" id="68170"/>
    <lineage>
        <taxon>Bacteria</taxon>
        <taxon>Bacillati</taxon>
        <taxon>Actinomycetota</taxon>
        <taxon>Actinomycetes</taxon>
        <taxon>Pseudonocardiales</taxon>
        <taxon>Pseudonocardiaceae</taxon>
        <taxon>Lentzea</taxon>
    </lineage>
</organism>
<dbReference type="AlphaFoldDB" id="A0A0F0GQP9"/>
<proteinExistence type="predicted"/>
<dbReference type="PATRIC" id="fig|68170.10.peg.7831"/>
<evidence type="ECO:0000313" key="2">
    <source>
        <dbReference type="EMBL" id="KJK44297.1"/>
    </source>
</evidence>
<evidence type="ECO:0008006" key="4">
    <source>
        <dbReference type="Google" id="ProtNLM"/>
    </source>
</evidence>
<gene>
    <name evidence="2" type="ORF">UK23_29950</name>
</gene>
<dbReference type="EMBL" id="JYJG01000253">
    <property type="protein sequence ID" value="KJK44297.1"/>
    <property type="molecule type" value="Genomic_DNA"/>
</dbReference>
<sequence>MSLIREDCSMFKRALTATLFAAAVTTAAAAPATADPTLPFPTPGMLIVVSYYNDYQHQDLVGQAWWGCGDPRESWGVQTNHVTVGKVPCDPPTHPNP</sequence>
<feature type="chain" id="PRO_5002441151" description="Chitinase" evidence="1">
    <location>
        <begin position="30"/>
        <end position="97"/>
    </location>
</feature>
<reference evidence="2 3" key="1">
    <citation type="submission" date="2015-02" db="EMBL/GenBank/DDBJ databases">
        <authorList>
            <person name="Ju K.-S."/>
            <person name="Doroghazi J.R."/>
            <person name="Metcalf W."/>
        </authorList>
    </citation>
    <scope>NUCLEOTIDE SEQUENCE [LARGE SCALE GENOMIC DNA]</scope>
    <source>
        <strain evidence="2 3">NRRL B-16140</strain>
    </source>
</reference>
<accession>A0A0F0GQP9</accession>
<dbReference type="Pfam" id="PF19806">
    <property type="entry name" value="DUF6289"/>
    <property type="match status" value="1"/>
</dbReference>
<dbReference type="InterPro" id="IPR046256">
    <property type="entry name" value="DUF6289"/>
</dbReference>
<keyword evidence="3" id="KW-1185">Reference proteome</keyword>
<comment type="caution">
    <text evidence="2">The sequence shown here is derived from an EMBL/GenBank/DDBJ whole genome shotgun (WGS) entry which is preliminary data.</text>
</comment>
<evidence type="ECO:0000256" key="1">
    <source>
        <dbReference type="SAM" id="SignalP"/>
    </source>
</evidence>
<name>A0A0F0GQP9_LENAE</name>